<dbReference type="Pfam" id="PF19263">
    <property type="entry name" value="DUF5906"/>
    <property type="match status" value="1"/>
</dbReference>
<dbReference type="Pfam" id="PF08706">
    <property type="entry name" value="D5_N"/>
    <property type="match status" value="1"/>
</dbReference>
<keyword evidence="1" id="KW-0547">Nucleotide-binding</keyword>
<evidence type="ECO:0000313" key="5">
    <source>
        <dbReference type="EMBL" id="ROO30413.1"/>
    </source>
</evidence>
<dbReference type="PANTHER" id="PTHR35372">
    <property type="entry name" value="ATP BINDING PROTEIN-RELATED"/>
    <property type="match status" value="1"/>
</dbReference>
<evidence type="ECO:0000256" key="3">
    <source>
        <dbReference type="ARBA" id="ARBA00022840"/>
    </source>
</evidence>
<evidence type="ECO:0000256" key="1">
    <source>
        <dbReference type="ARBA" id="ARBA00022741"/>
    </source>
</evidence>
<protein>
    <recommendedName>
        <fullName evidence="4">SF3 helicase domain-containing protein</fullName>
    </recommendedName>
</protein>
<dbReference type="GO" id="GO:0005524">
    <property type="term" value="F:ATP binding"/>
    <property type="evidence" value="ECO:0007669"/>
    <property type="project" value="UniProtKB-KW"/>
</dbReference>
<keyword evidence="2" id="KW-0378">Hydrolase</keyword>
<name>A0A423PXR9_9GAMM</name>
<dbReference type="InterPro" id="IPR014015">
    <property type="entry name" value="Helicase_SF3_DNA-vir"/>
</dbReference>
<dbReference type="NCBIfam" id="TIGR01613">
    <property type="entry name" value="primase_Cterm"/>
    <property type="match status" value="1"/>
</dbReference>
<dbReference type="InterPro" id="IPR006500">
    <property type="entry name" value="Helicase_put_C_phage/plasmid"/>
</dbReference>
<dbReference type="InterPro" id="IPR045455">
    <property type="entry name" value="NrS-1_pol-like_helicase"/>
</dbReference>
<comment type="caution">
    <text evidence="5">The sequence shown here is derived from an EMBL/GenBank/DDBJ whole genome shotgun (WGS) entry which is preliminary data.</text>
</comment>
<dbReference type="GO" id="GO:0016787">
    <property type="term" value="F:hydrolase activity"/>
    <property type="evidence" value="ECO:0007669"/>
    <property type="project" value="UniProtKB-KW"/>
</dbReference>
<reference evidence="5 6" key="1">
    <citation type="submission" date="2013-10" db="EMBL/GenBank/DDBJ databases">
        <title>Salinisphaera orenii MK-B5 Genome Sequencing.</title>
        <authorList>
            <person name="Lai Q."/>
            <person name="Li C."/>
            <person name="Shao Z."/>
        </authorList>
    </citation>
    <scope>NUCLEOTIDE SEQUENCE [LARGE SCALE GENOMIC DNA]</scope>
    <source>
        <strain evidence="5 6">MK-B5</strain>
    </source>
</reference>
<keyword evidence="3" id="KW-0067">ATP-binding</keyword>
<dbReference type="PROSITE" id="PS51206">
    <property type="entry name" value="SF3_HELICASE_1"/>
    <property type="match status" value="1"/>
</dbReference>
<dbReference type="InterPro" id="IPR051620">
    <property type="entry name" value="ORF904-like_C"/>
</dbReference>
<proteinExistence type="predicted"/>
<evidence type="ECO:0000256" key="2">
    <source>
        <dbReference type="ARBA" id="ARBA00022801"/>
    </source>
</evidence>
<evidence type="ECO:0000313" key="6">
    <source>
        <dbReference type="Proteomes" id="UP000283993"/>
    </source>
</evidence>
<dbReference type="Gene3D" id="3.40.50.300">
    <property type="entry name" value="P-loop containing nucleotide triphosphate hydrolases"/>
    <property type="match status" value="1"/>
</dbReference>
<evidence type="ECO:0000259" key="4">
    <source>
        <dbReference type="PROSITE" id="PS51206"/>
    </source>
</evidence>
<dbReference type="Proteomes" id="UP000283993">
    <property type="component" value="Unassembled WGS sequence"/>
</dbReference>
<dbReference type="InterPro" id="IPR027417">
    <property type="entry name" value="P-loop_NTPase"/>
</dbReference>
<accession>A0A423PXR9</accession>
<sequence>MNSSVQLARINTEADRQRQATANLDASDLSHDALANRFSTERLRGNGLYVAPWNRWMLWTGARWEADDRLRHMTMVRAFLRDVAQAASDKDADNLRSDAMRAAVERMARSNEEIAASADQWDADPWLVGTPGGTVDLRTGQLRPARRDDYITKLTAVTPADTADCPQWRAFLARIFRSQPDIVPFLQRAAGYALTGQTTEHKLLFAFGTGRNGKGVFFNTLDGIIGDYSTVAASSTFLASGADSHPTDLASLAGARLVTASELPPGKAWNEARIKSLTGGDPITARRMRQDFFTFEPQFTLFIAGNHMPSFRGIDEATRARVLMIPFAETIPADERDPDLSDKLRAEWPAILRWAIDGALEWQDAGLAPPPAVDAASEEYMDDEDELGQFVAECLHPDAEAFVLNRELYQTFRQWSEDRGMRSPWTQRALTQALIERGYAIKRRNSGRGLAGYRLMPYESAPYAKATRGW</sequence>
<dbReference type="SUPFAM" id="SSF52540">
    <property type="entry name" value="P-loop containing nucleoside triphosphate hydrolases"/>
    <property type="match status" value="1"/>
</dbReference>
<dbReference type="PANTHER" id="PTHR35372:SF2">
    <property type="entry name" value="SF3 HELICASE DOMAIN-CONTAINING PROTEIN"/>
    <property type="match status" value="1"/>
</dbReference>
<dbReference type="RefSeq" id="WP_123629784.1">
    <property type="nucleotide sequence ID" value="NZ_AYKH01000001.1"/>
</dbReference>
<dbReference type="AlphaFoldDB" id="A0A423PXR9"/>
<keyword evidence="6" id="KW-1185">Reference proteome</keyword>
<feature type="domain" description="SF3 helicase" evidence="4">
    <location>
        <begin position="181"/>
        <end position="340"/>
    </location>
</feature>
<gene>
    <name evidence="5" type="ORF">SAOR_00810</name>
</gene>
<dbReference type="InterPro" id="IPR014818">
    <property type="entry name" value="Phage/plasmid_primase_P4_C"/>
</dbReference>
<dbReference type="SMART" id="SM00885">
    <property type="entry name" value="D5_N"/>
    <property type="match status" value="1"/>
</dbReference>
<organism evidence="5 6">
    <name type="scientific">Salinisphaera orenii MK-B5</name>
    <dbReference type="NCBI Taxonomy" id="856730"/>
    <lineage>
        <taxon>Bacteria</taxon>
        <taxon>Pseudomonadati</taxon>
        <taxon>Pseudomonadota</taxon>
        <taxon>Gammaproteobacteria</taxon>
        <taxon>Salinisphaerales</taxon>
        <taxon>Salinisphaeraceae</taxon>
        <taxon>Salinisphaera</taxon>
    </lineage>
</organism>
<dbReference type="EMBL" id="AYKH01000001">
    <property type="protein sequence ID" value="ROO30413.1"/>
    <property type="molecule type" value="Genomic_DNA"/>
</dbReference>